<keyword evidence="2" id="KW-1185">Reference proteome</keyword>
<reference evidence="1 2" key="1">
    <citation type="submission" date="2014-12" db="EMBL/GenBank/DDBJ databases">
        <title>Genomes of Geoalkalibacter ferrihydriticus and Geoalkalibacter subterraneus, two haloalkaliphilic metal-reducing members of the Geobacteraceae.</title>
        <authorList>
            <person name="Badalamenti J.P."/>
            <person name="Torres C.I."/>
            <person name="Krajmalnik-Brown R."/>
            <person name="Bond D.R."/>
        </authorList>
    </citation>
    <scope>NUCLEOTIDE SEQUENCE [LARGE SCALE GENOMIC DNA]</scope>
    <source>
        <strain evidence="1 2">DSM 17813</strain>
    </source>
</reference>
<proteinExistence type="predicted"/>
<dbReference type="InterPro" id="IPR023850">
    <property type="entry name" value="MftB"/>
</dbReference>
<sequence length="85" mass="9221">MAAAGITLHPACRVRQEGFGLLFYDSRGPRLLFAATGSLVPADFFSETRTGDDLPTGLSSGQQHAVRKLVAQLLDKGFLREQQIC</sequence>
<evidence type="ECO:0000313" key="1">
    <source>
        <dbReference type="EMBL" id="KIH78091.1"/>
    </source>
</evidence>
<organism evidence="1 2">
    <name type="scientific">Geoalkalibacter ferrihydriticus DSM 17813</name>
    <dbReference type="NCBI Taxonomy" id="1121915"/>
    <lineage>
        <taxon>Bacteria</taxon>
        <taxon>Pseudomonadati</taxon>
        <taxon>Thermodesulfobacteriota</taxon>
        <taxon>Desulfuromonadia</taxon>
        <taxon>Desulfuromonadales</taxon>
        <taxon>Geoalkalibacteraceae</taxon>
        <taxon>Geoalkalibacter</taxon>
    </lineage>
</organism>
<dbReference type="Proteomes" id="UP000035068">
    <property type="component" value="Unassembled WGS sequence"/>
</dbReference>
<dbReference type="EMBL" id="JWJD01000001">
    <property type="protein sequence ID" value="KIH78091.1"/>
    <property type="molecule type" value="Genomic_DNA"/>
</dbReference>
<dbReference type="NCBIfam" id="TIGR03967">
    <property type="entry name" value="mycofact_MftB"/>
    <property type="match status" value="1"/>
</dbReference>
<gene>
    <name evidence="1" type="ORF">GFER_05785</name>
</gene>
<accession>A0A0C2HLV8</accession>
<dbReference type="RefSeq" id="WP_040096881.1">
    <property type="nucleotide sequence ID" value="NZ_JWJD01000001.1"/>
</dbReference>
<protein>
    <recommendedName>
        <fullName evidence="3">Mycofactocin system protein MftB</fullName>
    </recommendedName>
</protein>
<name>A0A0C2HLV8_9BACT</name>
<evidence type="ECO:0000313" key="2">
    <source>
        <dbReference type="Proteomes" id="UP000035068"/>
    </source>
</evidence>
<dbReference type="AlphaFoldDB" id="A0A0C2HLV8"/>
<evidence type="ECO:0008006" key="3">
    <source>
        <dbReference type="Google" id="ProtNLM"/>
    </source>
</evidence>
<comment type="caution">
    <text evidence="1">The sequence shown here is derived from an EMBL/GenBank/DDBJ whole genome shotgun (WGS) entry which is preliminary data.</text>
</comment>